<evidence type="ECO:0000313" key="2">
    <source>
        <dbReference type="Proteomes" id="UP000037122"/>
    </source>
</evidence>
<dbReference type="AlphaFoldDB" id="A0A0L0NQX5"/>
<sequence length="41" mass="4564">MIEEKPSKAEGTHNVWKKATWKIDDPEALSPAPFLTISIPS</sequence>
<comment type="caution">
    <text evidence="1">The sequence shown here is derived from an EMBL/GenBank/DDBJ whole genome shotgun (WGS) entry which is preliminary data.</text>
</comment>
<gene>
    <name evidence="1" type="ORF">QG37_07135</name>
</gene>
<dbReference type="EMBL" id="LGST01000054">
    <property type="protein sequence ID" value="KND96521.1"/>
    <property type="molecule type" value="Genomic_DNA"/>
</dbReference>
<dbReference type="Proteomes" id="UP000037122">
    <property type="component" value="Unassembled WGS sequence"/>
</dbReference>
<organism evidence="1 2">
    <name type="scientific">Candidozyma auris</name>
    <name type="common">Yeast</name>
    <name type="synonym">Candida auris</name>
    <dbReference type="NCBI Taxonomy" id="498019"/>
    <lineage>
        <taxon>Eukaryota</taxon>
        <taxon>Fungi</taxon>
        <taxon>Dikarya</taxon>
        <taxon>Ascomycota</taxon>
        <taxon>Saccharomycotina</taxon>
        <taxon>Pichiomycetes</taxon>
        <taxon>Metschnikowiaceae</taxon>
        <taxon>Candidozyma</taxon>
    </lineage>
</organism>
<accession>A0A0L0NQX5</accession>
<reference evidence="2" key="1">
    <citation type="journal article" date="2015" name="BMC Genomics">
        <title>Draft genome of a commonly misdiagnosed multidrug resistant pathogen Candida auris.</title>
        <authorList>
            <person name="Chatterjee S."/>
            <person name="Alampalli S.V."/>
            <person name="Nageshan R.K."/>
            <person name="Chettiar S.T."/>
            <person name="Joshi S."/>
            <person name="Tatu U.S."/>
        </authorList>
    </citation>
    <scope>NUCLEOTIDE SEQUENCE [LARGE SCALE GENOMIC DNA]</scope>
    <source>
        <strain evidence="2">6684</strain>
    </source>
</reference>
<proteinExistence type="predicted"/>
<protein>
    <submittedName>
        <fullName evidence="1">Uncharacterized protein</fullName>
    </submittedName>
</protein>
<name>A0A0L0NQX5_CANAR</name>
<evidence type="ECO:0000313" key="1">
    <source>
        <dbReference type="EMBL" id="KND96521.1"/>
    </source>
</evidence>